<keyword evidence="1" id="KW-1133">Transmembrane helix</keyword>
<protein>
    <recommendedName>
        <fullName evidence="4">Type IV pilus assembly protein PilO</fullName>
    </recommendedName>
</protein>
<evidence type="ECO:0000313" key="3">
    <source>
        <dbReference type="Proteomes" id="UP000063953"/>
    </source>
</evidence>
<keyword evidence="1" id="KW-0812">Transmembrane</keyword>
<dbReference type="Gene3D" id="1.10.287.540">
    <property type="entry name" value="Helix hairpin bin"/>
    <property type="match status" value="1"/>
</dbReference>
<dbReference type="Pfam" id="PF04350">
    <property type="entry name" value="PilO"/>
    <property type="match status" value="1"/>
</dbReference>
<dbReference type="RefSeq" id="WP_053100537.1">
    <property type="nucleotide sequence ID" value="NZ_CP012365.1"/>
</dbReference>
<evidence type="ECO:0008006" key="4">
    <source>
        <dbReference type="Google" id="ProtNLM"/>
    </source>
</evidence>
<organism evidence="2 3">
    <name type="scientific">Thiopseudomonas alkaliphila</name>
    <dbReference type="NCBI Taxonomy" id="1697053"/>
    <lineage>
        <taxon>Bacteria</taxon>
        <taxon>Pseudomonadati</taxon>
        <taxon>Pseudomonadota</taxon>
        <taxon>Gammaproteobacteria</taxon>
        <taxon>Pseudomonadales</taxon>
        <taxon>Pseudomonadaceae</taxon>
        <taxon>Thiopseudomonas</taxon>
    </lineage>
</organism>
<dbReference type="EMBL" id="CP012365">
    <property type="protein sequence ID" value="AKX59361.1"/>
    <property type="molecule type" value="Genomic_DNA"/>
</dbReference>
<name>A0A0K1XDF9_9GAMM</name>
<evidence type="ECO:0000256" key="1">
    <source>
        <dbReference type="SAM" id="Phobius"/>
    </source>
</evidence>
<dbReference type="AlphaFoldDB" id="A0A0K1XDF9"/>
<keyword evidence="3" id="KW-1185">Reference proteome</keyword>
<dbReference type="GO" id="GO:0043683">
    <property type="term" value="P:type IV pilus assembly"/>
    <property type="evidence" value="ECO:0007669"/>
    <property type="project" value="InterPro"/>
</dbReference>
<proteinExistence type="predicted"/>
<dbReference type="InterPro" id="IPR014717">
    <property type="entry name" value="Transl_elong_EF1B/ribsomal_bS6"/>
</dbReference>
<dbReference type="PIRSF" id="PIRSF016482">
    <property type="entry name" value="PilO"/>
    <property type="match status" value="1"/>
</dbReference>
<feature type="transmembrane region" description="Helical" evidence="1">
    <location>
        <begin position="26"/>
        <end position="47"/>
    </location>
</feature>
<accession>A0A0K1XDF9</accession>
<dbReference type="Gene3D" id="3.30.70.60">
    <property type="match status" value="1"/>
</dbReference>
<keyword evidence="1" id="KW-0472">Membrane</keyword>
<reference evidence="2 3" key="1">
    <citation type="journal article" date="2015" name="Genome Announc.">
        <title>Genome Sequences of Oblitimonas alkaliphila gen. nov. sp. nov. (Proposed), a Novel Bacterium of the Pseudomonadaceae Family.</title>
        <authorList>
            <person name="Lauer A.C."/>
            <person name="Nicholson A.C."/>
            <person name="Humrighouse B.W."/>
            <person name="Emery B."/>
            <person name="Drobish A."/>
            <person name="Juieng P."/>
            <person name="Loparev V."/>
            <person name="McQuiston J.R."/>
        </authorList>
    </citation>
    <scope>NUCLEOTIDE SEQUENCE [LARGE SCALE GENOMIC DNA]</scope>
    <source>
        <strain evidence="2 3">E5571</strain>
    </source>
</reference>
<dbReference type="PANTHER" id="PTHR39555:SF1">
    <property type="entry name" value="TYPE IV PILUS INNER MEMBRANE COMPONENT PILO"/>
    <property type="match status" value="1"/>
</dbReference>
<dbReference type="PANTHER" id="PTHR39555">
    <property type="entry name" value="FIMBRIAL ASSEMBLY PROTEIN PILO-LIKE PROTEIN-RELATED"/>
    <property type="match status" value="1"/>
</dbReference>
<dbReference type="Proteomes" id="UP000063953">
    <property type="component" value="Chromosome"/>
</dbReference>
<evidence type="ECO:0000313" key="2">
    <source>
        <dbReference type="EMBL" id="AKX59361.1"/>
    </source>
</evidence>
<sequence>MNILSNINFLKLSELRNESIGQWPPVIHYFLFLCALFLTLGLGYKYYIAIINEELSKAQQQEVSLKESFALRAFNIAQLEEHKKQLIEIENTLSGMVNLLPSTAEIPAVLEEITREGIERGLIFEEIKSMPENLHKFYAELPIRVKVEGDYHNLAIFLTKVESMQRIITLHDFSLKPVEGETERLLLEIVMKTYRYTDQGSSL</sequence>
<dbReference type="GO" id="GO:0043107">
    <property type="term" value="P:type IV pilus-dependent motility"/>
    <property type="evidence" value="ECO:0007669"/>
    <property type="project" value="InterPro"/>
</dbReference>
<dbReference type="InterPro" id="IPR007445">
    <property type="entry name" value="PilO"/>
</dbReference>
<gene>
    <name evidence="2" type="ORF">AKN88_04975</name>
</gene>